<dbReference type="EC" id="2.4.2.21" evidence="3 10"/>
<dbReference type="RefSeq" id="WP_015903498.1">
    <property type="nucleotide sequence ID" value="NC_012108.1"/>
</dbReference>
<keyword evidence="7 10" id="KW-0808">Transferase</keyword>
<dbReference type="EMBL" id="CP001087">
    <property type="protein sequence ID" value="ACN14711.1"/>
    <property type="molecule type" value="Genomic_DNA"/>
</dbReference>
<dbReference type="PANTHER" id="PTHR43463">
    <property type="entry name" value="NICOTINATE-NUCLEOTIDE--DIMETHYLBENZIMIDAZOLE PHOSPHORIBOSYLTRANSFERASE"/>
    <property type="match status" value="1"/>
</dbReference>
<dbReference type="FunFam" id="3.40.50.10210:FF:000001">
    <property type="entry name" value="Nicotinate-nucleotide--dimethylbenzimidazole phosphoribosyltransferase"/>
    <property type="match status" value="1"/>
</dbReference>
<dbReference type="InterPro" id="IPR011032">
    <property type="entry name" value="GroES-like_sf"/>
</dbReference>
<dbReference type="Gene3D" id="3.40.50.720">
    <property type="entry name" value="NAD(P)-binding Rossmann-like Domain"/>
    <property type="match status" value="1"/>
</dbReference>
<protein>
    <recommendedName>
        <fullName evidence="4 10">Nicotinate-nucleotide--dimethylbenzimidazole phosphoribosyltransferase</fullName>
        <shortName evidence="10">NN:DBI PRT</shortName>
        <ecNumber evidence="3 10">2.4.2.21</ecNumber>
    </recommendedName>
    <alternativeName>
        <fullName evidence="8 10">N(1)-alpha-phosphoribosyltransferase</fullName>
    </alternativeName>
</protein>
<reference evidence="12 13" key="1">
    <citation type="journal article" date="2009" name="Environ. Microbiol.">
        <title>Genome sequence of Desulfobacterium autotrophicum HRM2, a marine sulfate reducer oxidizing organic carbon completely to carbon dioxide.</title>
        <authorList>
            <person name="Strittmatter A.W."/>
            <person name="Liesegang H."/>
            <person name="Rabus R."/>
            <person name="Decker I."/>
            <person name="Amann J."/>
            <person name="Andres S."/>
            <person name="Henne A."/>
            <person name="Fricke W.F."/>
            <person name="Martinez-Arias R."/>
            <person name="Bartels D."/>
            <person name="Goesmann A."/>
            <person name="Krause L."/>
            <person name="Puehler A."/>
            <person name="Klenk H.P."/>
            <person name="Richter M."/>
            <person name="Schuler M."/>
            <person name="Gloeckner F.O."/>
            <person name="Meyerdierks A."/>
            <person name="Gottschalk G."/>
            <person name="Amann R."/>
        </authorList>
    </citation>
    <scope>NUCLEOTIDE SEQUENCE [LARGE SCALE GENOMIC DNA]</scope>
    <source>
        <strain evidence="13">ATCC 43914 / DSM 3382 / HRM2</strain>
    </source>
</reference>
<evidence type="ECO:0000256" key="8">
    <source>
        <dbReference type="ARBA" id="ARBA00030686"/>
    </source>
</evidence>
<feature type="active site" description="Proton acceptor" evidence="10">
    <location>
        <position position="667"/>
    </location>
</feature>
<dbReference type="AlphaFoldDB" id="C0QAC6"/>
<dbReference type="Pfam" id="PF08240">
    <property type="entry name" value="ADH_N"/>
    <property type="match status" value="1"/>
</dbReference>
<dbReference type="Gene3D" id="3.40.50.10210">
    <property type="match status" value="1"/>
</dbReference>
<dbReference type="SUPFAM" id="SSF52733">
    <property type="entry name" value="Nicotinate mononucleotide:5,6-dimethylbenzimidazole phosphoribosyltransferase (CobT)"/>
    <property type="match status" value="1"/>
</dbReference>
<dbReference type="KEGG" id="dat:HRM2_16020"/>
<dbReference type="GO" id="GO:0008939">
    <property type="term" value="F:nicotinate-nucleotide-dimethylbenzimidazole phosphoribosyltransferase activity"/>
    <property type="evidence" value="ECO:0007669"/>
    <property type="project" value="UniProtKB-UniRule"/>
</dbReference>
<evidence type="ECO:0000256" key="10">
    <source>
        <dbReference type="HAMAP-Rule" id="MF_00230"/>
    </source>
</evidence>
<dbReference type="NCBIfam" id="TIGR03160">
    <property type="entry name" value="cobT_DBIPRT"/>
    <property type="match status" value="1"/>
</dbReference>
<evidence type="ECO:0000256" key="7">
    <source>
        <dbReference type="ARBA" id="ARBA00022679"/>
    </source>
</evidence>
<dbReference type="InterPro" id="IPR017846">
    <property type="entry name" value="Nict_dMeBzImd_PRibTrfase_bact"/>
</dbReference>
<proteinExistence type="inferred from homology"/>
<dbReference type="InterPro" id="IPR036291">
    <property type="entry name" value="NAD(P)-bd_dom_sf"/>
</dbReference>
<evidence type="ECO:0000256" key="1">
    <source>
        <dbReference type="ARBA" id="ARBA00005049"/>
    </source>
</evidence>
<keyword evidence="5 10" id="KW-0169">Cobalamin biosynthesis</keyword>
<dbReference type="STRING" id="177437.HRM2_16020"/>
<dbReference type="UniPathway" id="UPA00061">
    <property type="reaction ID" value="UER00516"/>
</dbReference>
<evidence type="ECO:0000313" key="12">
    <source>
        <dbReference type="EMBL" id="ACN14711.1"/>
    </source>
</evidence>
<dbReference type="HOGENOM" id="CLU_024496_0_0_7"/>
<dbReference type="Gene3D" id="1.10.1610.10">
    <property type="match status" value="1"/>
</dbReference>
<evidence type="ECO:0000256" key="5">
    <source>
        <dbReference type="ARBA" id="ARBA00022573"/>
    </source>
</evidence>
<dbReference type="eggNOG" id="COG2038">
    <property type="taxonomic scope" value="Bacteria"/>
</dbReference>
<dbReference type="NCBIfam" id="NF000996">
    <property type="entry name" value="PRK00105.1"/>
    <property type="match status" value="1"/>
</dbReference>
<evidence type="ECO:0000256" key="2">
    <source>
        <dbReference type="ARBA" id="ARBA00007110"/>
    </source>
</evidence>
<dbReference type="eggNOG" id="COG1063">
    <property type="taxonomic scope" value="Bacteria"/>
</dbReference>
<comment type="catalytic activity">
    <reaction evidence="9 10">
        <text>5,6-dimethylbenzimidazole + nicotinate beta-D-ribonucleotide = alpha-ribazole 5'-phosphate + nicotinate + H(+)</text>
        <dbReference type="Rhea" id="RHEA:11196"/>
        <dbReference type="ChEBI" id="CHEBI:15378"/>
        <dbReference type="ChEBI" id="CHEBI:15890"/>
        <dbReference type="ChEBI" id="CHEBI:32544"/>
        <dbReference type="ChEBI" id="CHEBI:57502"/>
        <dbReference type="ChEBI" id="CHEBI:57918"/>
        <dbReference type="EC" id="2.4.2.21"/>
    </reaction>
</comment>
<sequence>MIQMVLKGLKQLEIRPLPPMAPGSDEVLVDVLACAVCRTDAKMWEQGHRDLIFPRVLGHEMVVRDDQGRRYIVWPGKSCGTCHYCRAGRENLCDGMKITGFHHDGGFAHRAVLPLASLVPVSSDLDLYAACFAEPVGCVVNAFEKLPATPGKKILIYGGGTMGLITAIYAKHLGLIPFILEKNAAKIEKISPILKAEGLDCARETHESLFDIVINTCPDYIAFCQAITKVDKGGYISFFSGITKNESVETNLLNLVHYKEAVLAGAYGMKKSDIEKALPFLLSHGVSLNRLIEEVVVPERAPELLPQVLKGQTLKYILDFTGSHHFQPKKPAEKRDGASPCVIENSLSKSPLCTRIIQAVRPPRDMASQARAKMDDKSKPLGALGKLEALGIQMAVIQGSLHPEIKQKAILVFAGDHGVTEEGVSAFPKEVTGQMVDNFLNHGAAINVLCSRYEIEMKVVDMGVEKTFAPHPDLILAKVAPGTRNMALEPAMTAPQAVQALENGIRAFFSIHGKVPVQILGLGEMGIGNTTSASAIISAVTGISPAQAAGRGTGVDNKGLSHKTEVIQRVLDFHHLDPENGFDILRTLGGFELAGIAGATLAAASEGCAVVLDGVISTAAGLIAYLICPDIREYLISGHQSVEKAQEAALAYMGLEPVVDLGMRLGEGTGAALAIDLAETACRIMTEMASFDEAKISRSPS</sequence>
<evidence type="ECO:0000259" key="11">
    <source>
        <dbReference type="Pfam" id="PF08240"/>
    </source>
</evidence>
<dbReference type="HAMAP" id="MF_00230">
    <property type="entry name" value="CobT"/>
    <property type="match status" value="1"/>
</dbReference>
<dbReference type="InterPro" id="IPR003200">
    <property type="entry name" value="Nict_dMeBzImd_PRibTrfase"/>
</dbReference>
<organism evidence="12 13">
    <name type="scientific">Desulforapulum autotrophicum (strain ATCC 43914 / DSM 3382 / VKM B-1955 / HRM2)</name>
    <name type="common">Desulfobacterium autotrophicum</name>
    <dbReference type="NCBI Taxonomy" id="177437"/>
    <lineage>
        <taxon>Bacteria</taxon>
        <taxon>Pseudomonadati</taxon>
        <taxon>Thermodesulfobacteriota</taxon>
        <taxon>Desulfobacteria</taxon>
        <taxon>Desulfobacterales</taxon>
        <taxon>Desulfobacteraceae</taxon>
        <taxon>Desulforapulum</taxon>
    </lineage>
</organism>
<dbReference type="Gene3D" id="3.90.180.10">
    <property type="entry name" value="Medium-chain alcohol dehydrogenases, catalytic domain"/>
    <property type="match status" value="1"/>
</dbReference>
<evidence type="ECO:0000313" key="13">
    <source>
        <dbReference type="Proteomes" id="UP000000442"/>
    </source>
</evidence>
<dbReference type="SUPFAM" id="SSF50129">
    <property type="entry name" value="GroES-like"/>
    <property type="match status" value="1"/>
</dbReference>
<dbReference type="SUPFAM" id="SSF51735">
    <property type="entry name" value="NAD(P)-binding Rossmann-fold domains"/>
    <property type="match status" value="1"/>
</dbReference>
<evidence type="ECO:0000256" key="6">
    <source>
        <dbReference type="ARBA" id="ARBA00022676"/>
    </source>
</evidence>
<evidence type="ECO:0000256" key="9">
    <source>
        <dbReference type="ARBA" id="ARBA00047340"/>
    </source>
</evidence>
<comment type="similarity">
    <text evidence="2 10">Belongs to the CobT family.</text>
</comment>
<dbReference type="PANTHER" id="PTHR43463:SF1">
    <property type="entry name" value="NICOTINATE-NUCLEOTIDE--DIMETHYLBENZIMIDAZOLE PHOSPHORIBOSYLTRANSFERASE"/>
    <property type="match status" value="1"/>
</dbReference>
<comment type="pathway">
    <text evidence="1 10">Nucleoside biosynthesis; alpha-ribazole biosynthesis; alpha-ribazole from 5,6-dimethylbenzimidazole: step 1/2.</text>
</comment>
<evidence type="ECO:0000256" key="4">
    <source>
        <dbReference type="ARBA" id="ARBA00015486"/>
    </source>
</evidence>
<evidence type="ECO:0000256" key="3">
    <source>
        <dbReference type="ARBA" id="ARBA00011991"/>
    </source>
</evidence>
<keyword evidence="13" id="KW-1185">Reference proteome</keyword>
<comment type="function">
    <text evidence="10">Catalyzes the synthesis of alpha-ribazole-5'-phosphate from nicotinate mononucleotide (NAMN) and 5,6-dimethylbenzimidazole (DMB).</text>
</comment>
<dbReference type="InterPro" id="IPR036087">
    <property type="entry name" value="Nict_dMeBzImd_PRibTrfase_sf"/>
</dbReference>
<gene>
    <name evidence="12" type="primary">cobT2</name>
    <name evidence="10" type="synonym">cobT</name>
    <name evidence="12" type="ordered locus">HRM2_16020</name>
</gene>
<name>C0QAC6_DESAH</name>
<dbReference type="CDD" id="cd02439">
    <property type="entry name" value="DMB-PRT_CobT"/>
    <property type="match status" value="1"/>
</dbReference>
<keyword evidence="6 10" id="KW-0328">Glycosyltransferase</keyword>
<dbReference type="InterPro" id="IPR013154">
    <property type="entry name" value="ADH-like_N"/>
</dbReference>
<dbReference type="InterPro" id="IPR023195">
    <property type="entry name" value="Nict_dMeBzImd_PRibTrfase_N"/>
</dbReference>
<dbReference type="Pfam" id="PF02277">
    <property type="entry name" value="DBI_PRT"/>
    <property type="match status" value="1"/>
</dbReference>
<feature type="domain" description="Alcohol dehydrogenase-like N-terminal" evidence="11">
    <location>
        <begin position="23"/>
        <end position="122"/>
    </location>
</feature>
<dbReference type="Proteomes" id="UP000000442">
    <property type="component" value="Chromosome"/>
</dbReference>
<dbReference type="GO" id="GO:0009236">
    <property type="term" value="P:cobalamin biosynthetic process"/>
    <property type="evidence" value="ECO:0007669"/>
    <property type="project" value="UniProtKB-UniRule"/>
</dbReference>
<accession>C0QAC6</accession>